<dbReference type="GO" id="GO:0043565">
    <property type="term" value="F:sequence-specific DNA binding"/>
    <property type="evidence" value="ECO:0007669"/>
    <property type="project" value="InterPro"/>
</dbReference>
<dbReference type="AlphaFoldDB" id="A0A7X4YPV2"/>
<dbReference type="InterPro" id="IPR009057">
    <property type="entry name" value="Homeodomain-like_sf"/>
</dbReference>
<evidence type="ECO:0000313" key="5">
    <source>
        <dbReference type="EMBL" id="NBC69399.1"/>
    </source>
</evidence>
<dbReference type="SMART" id="SM00342">
    <property type="entry name" value="HTH_ARAC"/>
    <property type="match status" value="1"/>
</dbReference>
<dbReference type="SUPFAM" id="SSF46689">
    <property type="entry name" value="Homeodomain-like"/>
    <property type="match status" value="2"/>
</dbReference>
<evidence type="ECO:0000256" key="1">
    <source>
        <dbReference type="ARBA" id="ARBA00023015"/>
    </source>
</evidence>
<dbReference type="PANTHER" id="PTHR43280">
    <property type="entry name" value="ARAC-FAMILY TRANSCRIPTIONAL REGULATOR"/>
    <property type="match status" value="1"/>
</dbReference>
<accession>A0A7X4YPV2</accession>
<dbReference type="InterPro" id="IPR018060">
    <property type="entry name" value="HTH_AraC"/>
</dbReference>
<reference evidence="5 6" key="1">
    <citation type="submission" date="2020-01" db="EMBL/GenBank/DDBJ databases">
        <title>Paenibacillus soybeanensis sp. nov. isolated from the nodules of soybean (Glycine max(L.) Merr).</title>
        <authorList>
            <person name="Wang H."/>
        </authorList>
    </citation>
    <scope>NUCLEOTIDE SEQUENCE [LARGE SCALE GENOMIC DNA]</scope>
    <source>
        <strain evidence="5 6">DSM 23054</strain>
    </source>
</reference>
<evidence type="ECO:0000313" key="6">
    <source>
        <dbReference type="Proteomes" id="UP000558113"/>
    </source>
</evidence>
<dbReference type="OrthoDB" id="9803764at2"/>
<dbReference type="InterPro" id="IPR037923">
    <property type="entry name" value="HTH-like"/>
</dbReference>
<dbReference type="PRINTS" id="PR00032">
    <property type="entry name" value="HTHARAC"/>
</dbReference>
<name>A0A7X4YPV2_9BACL</name>
<dbReference type="RefSeq" id="WP_161697160.1">
    <property type="nucleotide sequence ID" value="NZ_JAAAMU010000004.1"/>
</dbReference>
<proteinExistence type="predicted"/>
<keyword evidence="6" id="KW-1185">Reference proteome</keyword>
<comment type="caution">
    <text evidence="5">The sequence shown here is derived from an EMBL/GenBank/DDBJ whole genome shotgun (WGS) entry which is preliminary data.</text>
</comment>
<keyword evidence="2" id="KW-0238">DNA-binding</keyword>
<dbReference type="Proteomes" id="UP000558113">
    <property type="component" value="Unassembled WGS sequence"/>
</dbReference>
<evidence type="ECO:0000256" key="2">
    <source>
        <dbReference type="ARBA" id="ARBA00023125"/>
    </source>
</evidence>
<evidence type="ECO:0000256" key="3">
    <source>
        <dbReference type="ARBA" id="ARBA00023163"/>
    </source>
</evidence>
<dbReference type="GO" id="GO:0003700">
    <property type="term" value="F:DNA-binding transcription factor activity"/>
    <property type="evidence" value="ECO:0007669"/>
    <property type="project" value="InterPro"/>
</dbReference>
<dbReference type="EMBL" id="JAAAMU010000004">
    <property type="protein sequence ID" value="NBC69399.1"/>
    <property type="molecule type" value="Genomic_DNA"/>
</dbReference>
<feature type="domain" description="HTH araC/xylS-type" evidence="4">
    <location>
        <begin position="178"/>
        <end position="276"/>
    </location>
</feature>
<evidence type="ECO:0000259" key="4">
    <source>
        <dbReference type="PROSITE" id="PS01124"/>
    </source>
</evidence>
<dbReference type="Pfam" id="PF02311">
    <property type="entry name" value="AraC_binding"/>
    <property type="match status" value="1"/>
</dbReference>
<dbReference type="PROSITE" id="PS01124">
    <property type="entry name" value="HTH_ARAC_FAMILY_2"/>
    <property type="match status" value="1"/>
</dbReference>
<keyword evidence="1" id="KW-0805">Transcription regulation</keyword>
<dbReference type="InterPro" id="IPR020449">
    <property type="entry name" value="Tscrpt_reg_AraC-type_HTH"/>
</dbReference>
<dbReference type="SUPFAM" id="SSF51215">
    <property type="entry name" value="Regulatory protein AraC"/>
    <property type="match status" value="1"/>
</dbReference>
<protein>
    <submittedName>
        <fullName evidence="5">Helix-turn-helix domain-containing protein</fullName>
    </submittedName>
</protein>
<dbReference type="Gene3D" id="1.10.10.60">
    <property type="entry name" value="Homeodomain-like"/>
    <property type="match status" value="2"/>
</dbReference>
<dbReference type="Gene3D" id="2.60.120.280">
    <property type="entry name" value="Regulatory protein AraC"/>
    <property type="match status" value="1"/>
</dbReference>
<dbReference type="InterPro" id="IPR003313">
    <property type="entry name" value="AraC-bd"/>
</dbReference>
<dbReference type="Pfam" id="PF12833">
    <property type="entry name" value="HTH_18"/>
    <property type="match status" value="1"/>
</dbReference>
<keyword evidence="3" id="KW-0804">Transcription</keyword>
<organism evidence="5 6">
    <name type="scientific">Paenibacillus sacheonensis</name>
    <dbReference type="NCBI Taxonomy" id="742054"/>
    <lineage>
        <taxon>Bacteria</taxon>
        <taxon>Bacillati</taxon>
        <taxon>Bacillota</taxon>
        <taxon>Bacilli</taxon>
        <taxon>Bacillales</taxon>
        <taxon>Paenibacillaceae</taxon>
        <taxon>Paenibacillus</taxon>
    </lineage>
</organism>
<dbReference type="PANTHER" id="PTHR43280:SF30">
    <property type="entry name" value="MMSAB OPERON REGULATORY PROTEIN"/>
    <property type="match status" value="1"/>
</dbReference>
<gene>
    <name evidence="5" type="ORF">GT003_10385</name>
</gene>
<sequence length="285" mass="32921">MNEHLYRSDTETESPEVGVLLADHFRRPFGFQGHRSKGTGDWLIVYTIHGSGSFRVDREVHVCGAGDVVILSPGVPHHYASNEAGEWDILWTHFVPLPDWMPWLALPRTEERLICLHLRGDEIRGRIEQTFHRLIRDASMSAPVNRELAKLALAEVLVLLYHYNGEQESDRVMDERISQVIRYLSEHLHLKHRLSDLAAMAGLSPSRFCHLMKEQTGDTLTERLTKMRLAKAARLLELTSRRINEIAFDVGFETAYYFSRLFTGHFGISPTAYRQRMWQRQKTSL</sequence>